<organism evidence="1 2">
    <name type="scientific">Solanum verrucosum</name>
    <dbReference type="NCBI Taxonomy" id="315347"/>
    <lineage>
        <taxon>Eukaryota</taxon>
        <taxon>Viridiplantae</taxon>
        <taxon>Streptophyta</taxon>
        <taxon>Embryophyta</taxon>
        <taxon>Tracheophyta</taxon>
        <taxon>Spermatophyta</taxon>
        <taxon>Magnoliopsida</taxon>
        <taxon>eudicotyledons</taxon>
        <taxon>Gunneridae</taxon>
        <taxon>Pentapetalae</taxon>
        <taxon>asterids</taxon>
        <taxon>lamiids</taxon>
        <taxon>Solanales</taxon>
        <taxon>Solanaceae</taxon>
        <taxon>Solanoideae</taxon>
        <taxon>Solaneae</taxon>
        <taxon>Solanum</taxon>
    </lineage>
</organism>
<sequence length="53" mass="6126">MSPNDLLYDDAEGWCKMEMNYTKGRIAELIDDSDNVAKWSAAAQIFENYKYSL</sequence>
<dbReference type="EMBL" id="CP133612">
    <property type="protein sequence ID" value="WMV08086.1"/>
    <property type="molecule type" value="Genomic_DNA"/>
</dbReference>
<protein>
    <submittedName>
        <fullName evidence="1">Uncharacterized protein</fullName>
    </submittedName>
</protein>
<dbReference type="Proteomes" id="UP001234989">
    <property type="component" value="Chromosome 1"/>
</dbReference>
<reference evidence="1" key="1">
    <citation type="submission" date="2023-08" db="EMBL/GenBank/DDBJ databases">
        <title>A de novo genome assembly of Solanum verrucosum Schlechtendal, a Mexican diploid species geographically isolated from the other diploid A-genome species in potato relatives.</title>
        <authorList>
            <person name="Hosaka K."/>
        </authorList>
    </citation>
    <scope>NUCLEOTIDE SEQUENCE</scope>
    <source>
        <tissue evidence="1">Young leaves</tissue>
    </source>
</reference>
<keyword evidence="2" id="KW-1185">Reference proteome</keyword>
<dbReference type="AlphaFoldDB" id="A0AAF0PNR5"/>
<accession>A0AAF0PNR5</accession>
<evidence type="ECO:0000313" key="1">
    <source>
        <dbReference type="EMBL" id="WMV08086.1"/>
    </source>
</evidence>
<evidence type="ECO:0000313" key="2">
    <source>
        <dbReference type="Proteomes" id="UP001234989"/>
    </source>
</evidence>
<proteinExistence type="predicted"/>
<name>A0AAF0PNR5_SOLVR</name>
<gene>
    <name evidence="1" type="ORF">MTR67_001471</name>
</gene>